<evidence type="ECO:0000256" key="7">
    <source>
        <dbReference type="ARBA" id="ARBA00023326"/>
    </source>
</evidence>
<dbReference type="InterPro" id="IPR025965">
    <property type="entry name" value="FlgD/Vpr_Ig-like"/>
</dbReference>
<dbReference type="PANTHER" id="PTHR31297">
    <property type="entry name" value="GLUCAN ENDO-1,6-BETA-GLUCOSIDASE B"/>
    <property type="match status" value="1"/>
</dbReference>
<protein>
    <recommendedName>
        <fullName evidence="12">Cellulase family glycosylhydrolase</fullName>
    </recommendedName>
</protein>
<dbReference type="InterPro" id="IPR035986">
    <property type="entry name" value="PKD_dom_sf"/>
</dbReference>
<proteinExistence type="inferred from homology"/>
<dbReference type="GO" id="GO:0008422">
    <property type="term" value="F:beta-glucosidase activity"/>
    <property type="evidence" value="ECO:0007669"/>
    <property type="project" value="TreeGrafter"/>
</dbReference>
<dbReference type="GO" id="GO:0005576">
    <property type="term" value="C:extracellular region"/>
    <property type="evidence" value="ECO:0007669"/>
    <property type="project" value="TreeGrafter"/>
</dbReference>
<dbReference type="GO" id="GO:0030245">
    <property type="term" value="P:cellulose catabolic process"/>
    <property type="evidence" value="ECO:0007669"/>
    <property type="project" value="UniProtKB-KW"/>
</dbReference>
<sequence length="921" mass="100375">MSYRSLQWILIIALSFVLSPVTEAQITPSQMVEKMWKGLNLGNTLEAGQEGWWQAPAQEFYFDDYVAQGFTSVRIPVRWDRHTGTTAPYTVDPAWLSRVEEVVDWALSRDLVVVLNAHHEHWLLDDFTPDNISRFEAIWTQVATHFQGKSENLLFEVINEPYFKLSAGQVDDLNHRILNIIRADNPTRIVLLTGGGKNSWQAPLQMTLPADDYLIAYFHYYVPFNFTSGQINNWGTAAEKSTMLNHFQQVKAWADAQNIPVYLGEFGADDTVDPDNRADYYHTLVNYATSLGFAWAAWEPGTAAKGFYFREPGSWNPSILDALQIDEDPEPPTVQNLITNPCFDTNVSGWNLVCGGGSKAALSDGADGGCACEDGSDTKYLRFLADTRGNCIRNPNLNYQGPGEYELCFQARTIQYGNSLKARMIINGAEFIDSDDFVLQTGGEWDTYTYTFAATTDCSNCTFHFQFVANDDGGHYRIDDVSLVKLSDREPPVFQQCPENTALPVGADCASVLPDYTGLAVVSDNAGVASISQEPEAGTALPIGIHAITLTATDINGNTASCTFDLTVVDTEAPGISVMEGIPVDPVVLGTAIAASAQFTDDCSVEALWYWGDGASTPGSINDGTISGGHTYANPGVYSVSLTVSDASGNTSTLVAGHYLVVYDPSAGFVTGGGWIDSPAGALAAAPALTGRANFGFVAKYQRGSTVPSGHTSFQFQAGNFQFASTDYEWMTVAGEKVKFKGSGRVNESGDYRFIVTAIDGDLQGSSGPDKFRIRIWEAAGGGVIYDNKMGAADTDYDSQEIGGGQIRIYDGEQGQTMVSTIGNSADFTTPGVSPPKIFPNPFRDQLSITFELVKPEPVILQIFDLRGQLVREMLRAGLSAGTHRISWDGRDGNLRDLPPGTYLIRLRSNGHLQTWKATKF</sequence>
<name>A0A2D0NFJ2_FLAN2</name>
<evidence type="ECO:0000313" key="11">
    <source>
        <dbReference type="Proteomes" id="UP000223913"/>
    </source>
</evidence>
<keyword evidence="6" id="KW-0326">Glycosidase</keyword>
<dbReference type="InterPro" id="IPR008979">
    <property type="entry name" value="Galactose-bd-like_sf"/>
</dbReference>
<dbReference type="Pfam" id="PF18911">
    <property type="entry name" value="PKD_4"/>
    <property type="match status" value="1"/>
</dbReference>
<dbReference type="InterPro" id="IPR003410">
    <property type="entry name" value="HYR_dom"/>
</dbReference>
<evidence type="ECO:0000256" key="5">
    <source>
        <dbReference type="ARBA" id="ARBA00023277"/>
    </source>
</evidence>
<dbReference type="SUPFAM" id="SSF51445">
    <property type="entry name" value="(Trans)glycosidases"/>
    <property type="match status" value="1"/>
</dbReference>
<keyword evidence="7" id="KW-0624">Polysaccharide degradation</keyword>
<keyword evidence="11" id="KW-1185">Reference proteome</keyword>
<dbReference type="Proteomes" id="UP000223913">
    <property type="component" value="Unassembled WGS sequence"/>
</dbReference>
<dbReference type="RefSeq" id="WP_099149809.1">
    <property type="nucleotide sequence ID" value="NZ_PDUD01000017.1"/>
</dbReference>
<keyword evidence="4" id="KW-0136">Cellulose degradation</keyword>
<evidence type="ECO:0000256" key="6">
    <source>
        <dbReference type="ARBA" id="ARBA00023295"/>
    </source>
</evidence>
<evidence type="ECO:0008006" key="12">
    <source>
        <dbReference type="Google" id="ProtNLM"/>
    </source>
</evidence>
<evidence type="ECO:0000259" key="8">
    <source>
        <dbReference type="PROSITE" id="PS50093"/>
    </source>
</evidence>
<comment type="caution">
    <text evidence="10">The sequence shown here is derived from an EMBL/GenBank/DDBJ whole genome shotgun (WGS) entry which is preliminary data.</text>
</comment>
<feature type="domain" description="HYR" evidence="9">
    <location>
        <begin position="487"/>
        <end position="570"/>
    </location>
</feature>
<dbReference type="CDD" id="cd00146">
    <property type="entry name" value="PKD"/>
    <property type="match status" value="1"/>
</dbReference>
<dbReference type="InterPro" id="IPR017853">
    <property type="entry name" value="GH"/>
</dbReference>
<keyword evidence="2" id="KW-0677">Repeat</keyword>
<comment type="similarity">
    <text evidence="1">Belongs to the glycosyl hydrolase 5 (cellulase A) family.</text>
</comment>
<dbReference type="InterPro" id="IPR000601">
    <property type="entry name" value="PKD_dom"/>
</dbReference>
<evidence type="ECO:0000256" key="3">
    <source>
        <dbReference type="ARBA" id="ARBA00022801"/>
    </source>
</evidence>
<dbReference type="OrthoDB" id="9800955at2"/>
<evidence type="ECO:0000313" key="10">
    <source>
        <dbReference type="EMBL" id="PHN06553.1"/>
    </source>
</evidence>
<dbReference type="PROSITE" id="PS50093">
    <property type="entry name" value="PKD"/>
    <property type="match status" value="1"/>
</dbReference>
<dbReference type="Pfam" id="PF00150">
    <property type="entry name" value="Cellulase"/>
    <property type="match status" value="1"/>
</dbReference>
<evidence type="ECO:0000256" key="1">
    <source>
        <dbReference type="ARBA" id="ARBA00005641"/>
    </source>
</evidence>
<evidence type="ECO:0000256" key="2">
    <source>
        <dbReference type="ARBA" id="ARBA00022737"/>
    </source>
</evidence>
<dbReference type="SUPFAM" id="SSF49785">
    <property type="entry name" value="Galactose-binding domain-like"/>
    <property type="match status" value="1"/>
</dbReference>
<dbReference type="Gene3D" id="2.60.120.260">
    <property type="entry name" value="Galactose-binding domain-like"/>
    <property type="match status" value="1"/>
</dbReference>
<evidence type="ECO:0000256" key="4">
    <source>
        <dbReference type="ARBA" id="ARBA00023001"/>
    </source>
</evidence>
<dbReference type="InterPro" id="IPR050386">
    <property type="entry name" value="Glycosyl_hydrolase_5"/>
</dbReference>
<dbReference type="PROSITE" id="PS50825">
    <property type="entry name" value="HYR"/>
    <property type="match status" value="1"/>
</dbReference>
<keyword evidence="3" id="KW-0378">Hydrolase</keyword>
<dbReference type="AlphaFoldDB" id="A0A2D0NFJ2"/>
<dbReference type="EMBL" id="PDUD01000017">
    <property type="protein sequence ID" value="PHN06553.1"/>
    <property type="molecule type" value="Genomic_DNA"/>
</dbReference>
<dbReference type="SUPFAM" id="SSF49299">
    <property type="entry name" value="PKD domain"/>
    <property type="match status" value="1"/>
</dbReference>
<dbReference type="Pfam" id="PF13860">
    <property type="entry name" value="FlgD_ig"/>
    <property type="match status" value="1"/>
</dbReference>
<gene>
    <name evidence="10" type="ORF">CRP01_09620</name>
</gene>
<dbReference type="Pfam" id="PF02494">
    <property type="entry name" value="HYR"/>
    <property type="match status" value="1"/>
</dbReference>
<dbReference type="InterPro" id="IPR026444">
    <property type="entry name" value="Secre_tail"/>
</dbReference>
<dbReference type="Gene3D" id="3.20.20.80">
    <property type="entry name" value="Glycosidases"/>
    <property type="match status" value="1"/>
</dbReference>
<dbReference type="NCBIfam" id="TIGR04183">
    <property type="entry name" value="Por_Secre_tail"/>
    <property type="match status" value="1"/>
</dbReference>
<keyword evidence="5" id="KW-0119">Carbohydrate metabolism</keyword>
<dbReference type="Gene3D" id="2.60.40.4070">
    <property type="match status" value="1"/>
</dbReference>
<dbReference type="InterPro" id="IPR013783">
    <property type="entry name" value="Ig-like_fold"/>
</dbReference>
<reference evidence="10 11" key="1">
    <citation type="submission" date="2017-10" db="EMBL/GenBank/DDBJ databases">
        <title>The draft genome sequence of Lewinella nigricans NBRC 102662.</title>
        <authorList>
            <person name="Wang K."/>
        </authorList>
    </citation>
    <scope>NUCLEOTIDE SEQUENCE [LARGE SCALE GENOMIC DNA]</scope>
    <source>
        <strain evidence="10 11">NBRC 102662</strain>
    </source>
</reference>
<organism evidence="10 11">
    <name type="scientific">Flavilitoribacter nigricans (strain ATCC 23147 / DSM 23189 / NBRC 102662 / NCIMB 1420 / SS-2)</name>
    <name type="common">Lewinella nigricans</name>
    <dbReference type="NCBI Taxonomy" id="1122177"/>
    <lineage>
        <taxon>Bacteria</taxon>
        <taxon>Pseudomonadati</taxon>
        <taxon>Bacteroidota</taxon>
        <taxon>Saprospiria</taxon>
        <taxon>Saprospirales</taxon>
        <taxon>Lewinellaceae</taxon>
        <taxon>Flavilitoribacter</taxon>
    </lineage>
</organism>
<evidence type="ECO:0000259" key="9">
    <source>
        <dbReference type="PROSITE" id="PS50825"/>
    </source>
</evidence>
<accession>A0A2D0NFJ2</accession>
<dbReference type="InterPro" id="IPR001547">
    <property type="entry name" value="Glyco_hydro_5"/>
</dbReference>
<dbReference type="GO" id="GO:0009986">
    <property type="term" value="C:cell surface"/>
    <property type="evidence" value="ECO:0007669"/>
    <property type="project" value="TreeGrafter"/>
</dbReference>
<feature type="domain" description="PKD" evidence="8">
    <location>
        <begin position="609"/>
        <end position="653"/>
    </location>
</feature>
<dbReference type="PANTHER" id="PTHR31297:SF41">
    <property type="entry name" value="ENDOGLUCANASE, PUTATIVE (AFU_ORTHOLOGUE AFUA_5G01830)-RELATED"/>
    <property type="match status" value="1"/>
</dbReference>
<dbReference type="Gene3D" id="2.60.40.10">
    <property type="entry name" value="Immunoglobulins"/>
    <property type="match status" value="1"/>
</dbReference>